<dbReference type="EMBL" id="JAEUXJ010000008">
    <property type="protein sequence ID" value="MBL6457438.1"/>
    <property type="molecule type" value="Genomic_DNA"/>
</dbReference>
<accession>A0ABS1V6Y2</accession>
<gene>
    <name evidence="1" type="ORF">JMJ55_19065</name>
</gene>
<proteinExistence type="predicted"/>
<name>A0ABS1V6Y2_9PROT</name>
<dbReference type="RefSeq" id="WP_202827175.1">
    <property type="nucleotide sequence ID" value="NZ_JAEUXJ010000008.1"/>
</dbReference>
<evidence type="ECO:0008006" key="3">
    <source>
        <dbReference type="Google" id="ProtNLM"/>
    </source>
</evidence>
<keyword evidence="2" id="KW-1185">Reference proteome</keyword>
<reference evidence="1 2" key="1">
    <citation type="submission" date="2021-01" db="EMBL/GenBank/DDBJ databases">
        <title>Belnapia mucosa sp. nov. and Belnapia arida sp. nov., isolated from the Tabernas Desert (Almeria, Spain).</title>
        <authorList>
            <person name="Molina-Menor E."/>
            <person name="Vidal-Verdu A."/>
            <person name="Calonge A."/>
            <person name="Satari L."/>
            <person name="Pereto Magraner J."/>
            <person name="Porcar Miralles M."/>
        </authorList>
    </citation>
    <scope>NUCLEOTIDE SEQUENCE [LARGE SCALE GENOMIC DNA]</scope>
    <source>
        <strain evidence="1 2">T6</strain>
    </source>
</reference>
<evidence type="ECO:0000313" key="1">
    <source>
        <dbReference type="EMBL" id="MBL6457438.1"/>
    </source>
</evidence>
<comment type="caution">
    <text evidence="1">The sequence shown here is derived from an EMBL/GenBank/DDBJ whole genome shotgun (WGS) entry which is preliminary data.</text>
</comment>
<evidence type="ECO:0000313" key="2">
    <source>
        <dbReference type="Proteomes" id="UP000606490"/>
    </source>
</evidence>
<organism evidence="1 2">
    <name type="scientific">Belnapia mucosa</name>
    <dbReference type="NCBI Taxonomy" id="2804532"/>
    <lineage>
        <taxon>Bacteria</taxon>
        <taxon>Pseudomonadati</taxon>
        <taxon>Pseudomonadota</taxon>
        <taxon>Alphaproteobacteria</taxon>
        <taxon>Acetobacterales</taxon>
        <taxon>Roseomonadaceae</taxon>
        <taxon>Belnapia</taxon>
    </lineage>
</organism>
<protein>
    <recommendedName>
        <fullName evidence="3">Amidohydrolase</fullName>
    </recommendedName>
</protein>
<sequence length="278" mass="30822">MSGRELAGLAPAERAAFYSPVPTQMVSNGEFNPLPQSPAQRQVEARLVEIAEAQGHRLGLGRRGFLRSSSGMAAAFLAMNEVFGPLFEVGSAEAAEPEAAAARSDALRNQFIFDDQLHFVRDDYPFEGLTDLAKYAAEHWNPAMPDDHVGLGLERYRFEKFLQEVYLDSDTSVGLLSGAPFDDPKNSFLTNDQIKQAAQTVNGIAGTRRLLFHSLFTPKQPGWMEEVDRCIAEVRPTSWKGYTIGDPLSPRTTGYPWRLDDEALMYPFYEKAVRAGSP</sequence>
<dbReference type="Proteomes" id="UP000606490">
    <property type="component" value="Unassembled WGS sequence"/>
</dbReference>